<evidence type="ECO:0000313" key="1">
    <source>
        <dbReference type="EMBL" id="GEN55912.1"/>
    </source>
</evidence>
<reference evidence="1 2" key="1">
    <citation type="submission" date="2019-07" db="EMBL/GenBank/DDBJ databases">
        <title>Whole genome shotgun sequence of Halolactibacillus alkaliphilus NBRC 103919.</title>
        <authorList>
            <person name="Hosoyama A."/>
            <person name="Uohara A."/>
            <person name="Ohji S."/>
            <person name="Ichikawa N."/>
        </authorList>
    </citation>
    <scope>NUCLEOTIDE SEQUENCE [LARGE SCALE GENOMIC DNA]</scope>
    <source>
        <strain evidence="1 2">NBRC 103919</strain>
    </source>
</reference>
<evidence type="ECO:0000313" key="2">
    <source>
        <dbReference type="Proteomes" id="UP000321400"/>
    </source>
</evidence>
<accession>A0A511WZ98</accession>
<gene>
    <name evidence="1" type="ORF">HAL01_03760</name>
</gene>
<comment type="caution">
    <text evidence="1">The sequence shown here is derived from an EMBL/GenBank/DDBJ whole genome shotgun (WGS) entry which is preliminary data.</text>
</comment>
<dbReference type="EMBL" id="BJYE01000003">
    <property type="protein sequence ID" value="GEN55912.1"/>
    <property type="molecule type" value="Genomic_DNA"/>
</dbReference>
<organism evidence="1 2">
    <name type="scientific">Halolactibacillus alkaliphilus</name>
    <dbReference type="NCBI Taxonomy" id="442899"/>
    <lineage>
        <taxon>Bacteria</taxon>
        <taxon>Bacillati</taxon>
        <taxon>Bacillota</taxon>
        <taxon>Bacilli</taxon>
        <taxon>Bacillales</taxon>
        <taxon>Bacillaceae</taxon>
        <taxon>Halolactibacillus</taxon>
    </lineage>
</organism>
<name>A0A511WZ98_9BACI</name>
<dbReference type="AlphaFoldDB" id="A0A511WZ98"/>
<keyword evidence="2" id="KW-1185">Reference proteome</keyword>
<sequence length="71" mass="8039">MKDQATTVSETKSQLESKIIKEEPESLVPFYTIASLVQLSTLYRKVAETMIDDVIKTESMLKDTVQKKSSK</sequence>
<protein>
    <submittedName>
        <fullName evidence="1">Uncharacterized protein</fullName>
    </submittedName>
</protein>
<dbReference type="Proteomes" id="UP000321400">
    <property type="component" value="Unassembled WGS sequence"/>
</dbReference>
<proteinExistence type="predicted"/>
<dbReference type="RefSeq" id="WP_089799767.1">
    <property type="nucleotide sequence ID" value="NZ_BJYE01000003.1"/>
</dbReference>